<accession>V8C724</accession>
<feature type="domain" description="Sialidase" evidence="3">
    <location>
        <begin position="102"/>
        <end position="384"/>
    </location>
</feature>
<organism evidence="4 5">
    <name type="scientific">Helicobacter macacae MIT 99-5501</name>
    <dbReference type="NCBI Taxonomy" id="1357400"/>
    <lineage>
        <taxon>Bacteria</taxon>
        <taxon>Pseudomonadati</taxon>
        <taxon>Campylobacterota</taxon>
        <taxon>Epsilonproteobacteria</taxon>
        <taxon>Campylobacterales</taxon>
        <taxon>Helicobacteraceae</taxon>
        <taxon>Helicobacter</taxon>
    </lineage>
</organism>
<reference evidence="4 5" key="1">
    <citation type="journal article" date="2014" name="Genome Announc.">
        <title>Draft genome sequences of six enterohepatic helicobacter species isolated from humans and one from rhesus macaques.</title>
        <authorList>
            <person name="Shen Z."/>
            <person name="Sheh A."/>
            <person name="Young S.K."/>
            <person name="Abouelliel A."/>
            <person name="Ward D.V."/>
            <person name="Earl A.M."/>
            <person name="Fox J.G."/>
        </authorList>
    </citation>
    <scope>NUCLEOTIDE SEQUENCE [LARGE SCALE GENOMIC DNA]</scope>
    <source>
        <strain evidence="4 5">MIT 99-5501</strain>
    </source>
</reference>
<dbReference type="RefSeq" id="WP_023928661.1">
    <property type="nucleotide sequence ID" value="NZ_KI669455.1"/>
</dbReference>
<protein>
    <recommendedName>
        <fullName evidence="3">Sialidase domain-containing protein</fullName>
    </recommendedName>
</protein>
<evidence type="ECO:0000313" key="4">
    <source>
        <dbReference type="EMBL" id="ETD22531.1"/>
    </source>
</evidence>
<keyword evidence="5" id="KW-1185">Reference proteome</keyword>
<evidence type="ECO:0000313" key="5">
    <source>
        <dbReference type="Proteomes" id="UP000018731"/>
    </source>
</evidence>
<dbReference type="OrthoDB" id="41724at2"/>
<feature type="transmembrane region" description="Helical" evidence="2">
    <location>
        <begin position="20"/>
        <end position="39"/>
    </location>
</feature>
<dbReference type="InterPro" id="IPR011040">
    <property type="entry name" value="Sialidase"/>
</dbReference>
<dbReference type="STRING" id="1357400.HMPREF2086_01847"/>
<dbReference type="HOGENOM" id="CLU_053117_0_0_7"/>
<proteinExistence type="predicted"/>
<dbReference type="PATRIC" id="fig|1357400.3.peg.2488"/>
<evidence type="ECO:0000259" key="3">
    <source>
        <dbReference type="Pfam" id="PF13088"/>
    </source>
</evidence>
<keyword evidence="2" id="KW-0472">Membrane</keyword>
<dbReference type="AlphaFoldDB" id="V8C724"/>
<feature type="region of interest" description="Disordered" evidence="1">
    <location>
        <begin position="128"/>
        <end position="156"/>
    </location>
</feature>
<gene>
    <name evidence="4" type="ORF">HMPREF2086_01847</name>
</gene>
<keyword evidence="2" id="KW-0812">Transmembrane</keyword>
<feature type="compositionally biased region" description="Basic and acidic residues" evidence="1">
    <location>
        <begin position="131"/>
        <end position="141"/>
    </location>
</feature>
<evidence type="ECO:0000256" key="1">
    <source>
        <dbReference type="SAM" id="MobiDB-lite"/>
    </source>
</evidence>
<keyword evidence="2" id="KW-1133">Transmembrane helix</keyword>
<name>V8C724_9HELI</name>
<dbReference type="EMBL" id="AZJI01000009">
    <property type="protein sequence ID" value="ETD22531.1"/>
    <property type="molecule type" value="Genomic_DNA"/>
</dbReference>
<sequence>MKHTIKNHKKKNHKKHLVFFTLWGVFGVVLFCDFLQYFASKKQNPSNFVLDREAQLHIDKPLKELIFFDVPNSAKSAHASAIVNIESLQLADKDNATLTNMLLYFAGSREGASDVCIYQSFFSPPKPYAKSSDKSHTKHLSENSQKNPQKDLAKNKGWSEPRAILCPQDLSKMAGKFIKKLGNPVSFIDSKGWVHLFVVGVSMGGWATSKIYWAVFDKELYSLNFVRELHLSPILNLSHLARNPAMILDNGGFVLPIYNEFAQKYPLLLEINSDYEVLSTQKPFYKDLPRNQLQPSFVPLDFDKSFGVSRRYGADNSMKASLCEREKAGKNSCNTLSTNLQNFDSSSVLFRLGNFVFLLHNRAKNTESKNANNREELWLYKLQDFDIVQSSLEKHLGGGGSKF</sequence>
<evidence type="ECO:0000256" key="2">
    <source>
        <dbReference type="SAM" id="Phobius"/>
    </source>
</evidence>
<dbReference type="Pfam" id="PF13088">
    <property type="entry name" value="BNR_2"/>
    <property type="match status" value="1"/>
</dbReference>
<dbReference type="eggNOG" id="COG4692">
    <property type="taxonomic scope" value="Bacteria"/>
</dbReference>
<dbReference type="Proteomes" id="UP000018731">
    <property type="component" value="Unassembled WGS sequence"/>
</dbReference>
<comment type="caution">
    <text evidence="4">The sequence shown here is derived from an EMBL/GenBank/DDBJ whole genome shotgun (WGS) entry which is preliminary data.</text>
</comment>